<dbReference type="GeneID" id="83065156"/>
<dbReference type="EMBL" id="AP014940">
    <property type="protein sequence ID" value="BAV98820.1"/>
    <property type="molecule type" value="Genomic_DNA"/>
</dbReference>
<gene>
    <name evidence="2" type="ORF">LEN_3333</name>
</gene>
<reference evidence="2 3" key="1">
    <citation type="journal article" date="2017" name="DNA Res.">
        <title>Complete genome sequence and expression profile of the commercial lytic enzyme producer Lysobacter enzymogenes M497-1.</title>
        <authorList>
            <person name="Takami H."/>
            <person name="Toyoda A."/>
            <person name="Uchiyama I."/>
            <person name="Itoh T."/>
            <person name="Takaki Y."/>
            <person name="Arai W."/>
            <person name="Nishi S."/>
            <person name="Kawai M."/>
            <person name="Shinya K."/>
            <person name="Ikeda H."/>
        </authorList>
    </citation>
    <scope>NUCLEOTIDE SEQUENCE [LARGE SCALE GENOMIC DNA]</scope>
    <source>
        <strain evidence="2 3">M497-1</strain>
    </source>
</reference>
<sequence length="676" mass="75966">MSEIQARSVAESLVADACVDYDALLPQRAWDELERALAALRDAPHDRNGQRDYYGAYREFADYSHRHGSEALAALRHWRADRPDSEFPALLEAAYWTSWFERYRSTSTVDQVTAAMWTAARTAQDALLCTVVRMLERGGNGWPALASTIYTVAALGEPDWWTRWLLAGERPASLPTHGASAEIDELLAPSGAAEAVREYAPALPAQLPAVLTGEALAWRRAQNEDGPAPQQYWLRAAFALDPSALEAAVAYVCLRMPRWGGSWEEMLAFADSPLCDRFDEEERNVLRFFAWFDELEVDDSAWLEDPRVLRHHLRLGQQLLERPLPQNLRGRVHKYLAYLEALNGRIDAACAHYPHSAPHNHYQEWEIVRAVWTWAASEDRGPWLGRIAETNRLVSAHGAALYGLLSLNGWAGMQRRPEVADAWFERAVAATPDPSSVPSSPFNALSDLAELYGSAALRPMWLKAAELGDASAQFRCGALFADEDNDMARAIEYYRLAADNRHEVAMYNVASLSLIPVRDGEVAGAQAEAVARDALDYLDRALARTEHLFAQDPTEFNQEQLERVKDLYGTVLFSDWAPLSARQRALPQVLAFARQGRFNSMVSLGWWYGDKDLAAFDFEEAVYWIEAARHLEPDSEYVHKLRAYVEVDTFFGRMKFASAQSKAKRRGFPGQDDAGL</sequence>
<protein>
    <recommendedName>
        <fullName evidence="1">DUF4034 domain-containing protein</fullName>
    </recommendedName>
</protein>
<accession>A0AAU9AI63</accession>
<name>A0AAU9AI63_LYSEN</name>
<dbReference type="KEGG" id="lem:LEN_3333"/>
<organism evidence="2 3">
    <name type="scientific">Lysobacter enzymogenes</name>
    <dbReference type="NCBI Taxonomy" id="69"/>
    <lineage>
        <taxon>Bacteria</taxon>
        <taxon>Pseudomonadati</taxon>
        <taxon>Pseudomonadota</taxon>
        <taxon>Gammaproteobacteria</taxon>
        <taxon>Lysobacterales</taxon>
        <taxon>Lysobacteraceae</taxon>
        <taxon>Lysobacter</taxon>
    </lineage>
</organism>
<dbReference type="InterPro" id="IPR052945">
    <property type="entry name" value="Mitotic_Regulator"/>
</dbReference>
<dbReference type="Pfam" id="PF13226">
    <property type="entry name" value="DUF4034"/>
    <property type="match status" value="1"/>
</dbReference>
<dbReference type="InterPro" id="IPR011990">
    <property type="entry name" value="TPR-like_helical_dom_sf"/>
</dbReference>
<dbReference type="Gene3D" id="1.25.40.10">
    <property type="entry name" value="Tetratricopeptide repeat domain"/>
    <property type="match status" value="1"/>
</dbReference>
<dbReference type="PANTHER" id="PTHR43628:SF1">
    <property type="entry name" value="CHITIN SYNTHASE REGULATORY FACTOR 2-RELATED"/>
    <property type="match status" value="1"/>
</dbReference>
<dbReference type="SUPFAM" id="SSF81901">
    <property type="entry name" value="HCP-like"/>
    <property type="match status" value="1"/>
</dbReference>
<evidence type="ECO:0000313" key="3">
    <source>
        <dbReference type="Proteomes" id="UP000218824"/>
    </source>
</evidence>
<dbReference type="PANTHER" id="PTHR43628">
    <property type="entry name" value="ACTIVATOR OF C KINASE PROTEIN 1-RELATED"/>
    <property type="match status" value="1"/>
</dbReference>
<feature type="domain" description="DUF4034" evidence="1">
    <location>
        <begin position="23"/>
        <end position="293"/>
    </location>
</feature>
<evidence type="ECO:0000259" key="1">
    <source>
        <dbReference type="Pfam" id="PF13226"/>
    </source>
</evidence>
<proteinExistence type="predicted"/>
<dbReference type="AlphaFoldDB" id="A0AAU9AI63"/>
<dbReference type="InterPro" id="IPR025115">
    <property type="entry name" value="DUF4034"/>
</dbReference>
<dbReference type="RefSeq" id="WP_096379195.1">
    <property type="nucleotide sequence ID" value="NZ_AP014940.1"/>
</dbReference>
<evidence type="ECO:0000313" key="2">
    <source>
        <dbReference type="EMBL" id="BAV98820.1"/>
    </source>
</evidence>
<dbReference type="Proteomes" id="UP000218824">
    <property type="component" value="Chromosome"/>
</dbReference>